<dbReference type="EMBL" id="MN739246">
    <property type="protein sequence ID" value="QHS95247.1"/>
    <property type="molecule type" value="Genomic_DNA"/>
</dbReference>
<evidence type="ECO:0000313" key="1">
    <source>
        <dbReference type="EMBL" id="QHS95247.1"/>
    </source>
</evidence>
<dbReference type="PANTHER" id="PTHR31630">
    <property type="entry name" value="PHYTANOYL-COA DIOXYGENASE-RELATED-RELATED"/>
    <property type="match status" value="1"/>
</dbReference>
<proteinExistence type="predicted"/>
<dbReference type="PANTHER" id="PTHR31630:SF6">
    <property type="entry name" value="PHYTANOYL-COA DIOXYGENASE-RELATED"/>
    <property type="match status" value="1"/>
</dbReference>
<reference evidence="1" key="1">
    <citation type="journal article" date="2020" name="Nature">
        <title>Giant virus diversity and host interactions through global metagenomics.</title>
        <authorList>
            <person name="Schulz F."/>
            <person name="Roux S."/>
            <person name="Paez-Espino D."/>
            <person name="Jungbluth S."/>
            <person name="Walsh D.A."/>
            <person name="Denef V.J."/>
            <person name="McMahon K.D."/>
            <person name="Konstantinidis K.T."/>
            <person name="Eloe-Fadrosh E.A."/>
            <person name="Kyrpides N.C."/>
            <person name="Woyke T."/>
        </authorList>
    </citation>
    <scope>NUCLEOTIDE SEQUENCE</scope>
    <source>
        <strain evidence="1">GVMAG-M-3300018428-35</strain>
    </source>
</reference>
<organism evidence="1">
    <name type="scientific">viral metagenome</name>
    <dbReference type="NCBI Taxonomy" id="1070528"/>
    <lineage>
        <taxon>unclassified sequences</taxon>
        <taxon>metagenomes</taxon>
        <taxon>organismal metagenomes</taxon>
    </lineage>
</organism>
<name>A0A6C0BS82_9ZZZZ</name>
<sequence>MSYEYEKYLTTPENVKDTVLRYGAAIVPSVLDSSEIENMKLGMWSYLENTTQNFERPIDRNDPKTWVEYQKLYPKHSMLLQQYQIGHSQFVWDIRQNPKVVNIFSQIWSEKPEDLLTSFDGASFHFPPEETNRGWYRQTWYHTDQSYFRPDFECIQSWVTAYDVHEGDATLAFMESSNVYHKEFQEVNKVSDKSDWYKHTREEQYFYEKKGCEEKRIKCKAGDMVFWDSRTIHCGTEPIRKRKEQNLRNVVYVCMKPRKYATEANLRKKRKAFDELRMTTHWPHKPKLFPVNPRTYGGPLPNVVPVPKPELTELGKKIAGF</sequence>
<protein>
    <recommendedName>
        <fullName evidence="2">Phytanoyl-CoA dioxygenase</fullName>
    </recommendedName>
</protein>
<accession>A0A6C0BS82</accession>
<dbReference type="SUPFAM" id="SSF51197">
    <property type="entry name" value="Clavaminate synthase-like"/>
    <property type="match status" value="1"/>
</dbReference>
<dbReference type="Pfam" id="PF05721">
    <property type="entry name" value="PhyH"/>
    <property type="match status" value="1"/>
</dbReference>
<dbReference type="AlphaFoldDB" id="A0A6C0BS82"/>
<dbReference type="Gene3D" id="2.60.120.620">
    <property type="entry name" value="q2cbj1_9rhob like domain"/>
    <property type="match status" value="1"/>
</dbReference>
<evidence type="ECO:0008006" key="2">
    <source>
        <dbReference type="Google" id="ProtNLM"/>
    </source>
</evidence>
<dbReference type="InterPro" id="IPR008775">
    <property type="entry name" value="Phytyl_CoA_dOase-like"/>
</dbReference>